<dbReference type="AlphaFoldDB" id="A0A3B6JNF9"/>
<sequence>MIELGIWNPTLDGLVGVAATRSRRYYAPAPTDSIALFPSSASLHIVRTHARALVVDPAGHLQTATMALASGFFPPPSYTPGASRCAPFFPGFGFGGECCNPSFAGYYGHEEYAPSGPSPLASSKDYTPSSPLQSPEPDYTPSSPDYTPASSEYTPSSPDYTPASPDYTPASPDYTPASPDYTPASPDYTPASPDYTPASPSRSLEYTSSSPVRLAFMMPSPLRGASPDYTPLTPSEHAASSPYYTPLSPPGPGHASSPDYTPSTPPPSPLVVSDAESCASPYYTPSTPSRSAASPHYTPSTPPPSPLASEAESCTSTARCRHHPYQRSGAGRISRGGRRRALGY</sequence>
<name>A0A3B6JNF9_WHEAT</name>
<dbReference type="Gramene" id="TraesROB_scaffold_027059_01G000100.1">
    <property type="protein sequence ID" value="TraesROB_scaffold_027059_01G000100.1"/>
    <property type="gene ID" value="TraesROB_scaffold_027059_01G000100"/>
</dbReference>
<organism evidence="2">
    <name type="scientific">Triticum aestivum</name>
    <name type="common">Wheat</name>
    <dbReference type="NCBI Taxonomy" id="4565"/>
    <lineage>
        <taxon>Eukaryota</taxon>
        <taxon>Viridiplantae</taxon>
        <taxon>Streptophyta</taxon>
        <taxon>Embryophyta</taxon>
        <taxon>Tracheophyta</taxon>
        <taxon>Spermatophyta</taxon>
        <taxon>Magnoliopsida</taxon>
        <taxon>Liliopsida</taxon>
        <taxon>Poales</taxon>
        <taxon>Poaceae</taxon>
        <taxon>BOP clade</taxon>
        <taxon>Pooideae</taxon>
        <taxon>Triticodae</taxon>
        <taxon>Triticeae</taxon>
        <taxon>Triticinae</taxon>
        <taxon>Triticum</taxon>
    </lineage>
</organism>
<evidence type="ECO:0000313" key="2">
    <source>
        <dbReference type="EnsemblPlants" id="TraesCS4D02G247800.1.cds1"/>
    </source>
</evidence>
<feature type="compositionally biased region" description="Polar residues" evidence="1">
    <location>
        <begin position="140"/>
        <end position="159"/>
    </location>
</feature>
<feature type="compositionally biased region" description="Polar residues" evidence="1">
    <location>
        <begin position="198"/>
        <end position="211"/>
    </location>
</feature>
<keyword evidence="3" id="KW-1185">Reference proteome</keyword>
<protein>
    <submittedName>
        <fullName evidence="2">Uncharacterized protein</fullName>
    </submittedName>
</protein>
<dbReference type="Gramene" id="TraesCLE_scaffold_001828_01G000200.1">
    <property type="protein sequence ID" value="TraesCLE_scaffold_001828_01G000200.1"/>
    <property type="gene ID" value="TraesCLE_scaffold_001828_01G000200"/>
</dbReference>
<dbReference type="Gramene" id="TraesCAD_scaffold_008975_01G000500.1">
    <property type="protein sequence ID" value="TraesCAD_scaffold_008975_01G000500.1"/>
    <property type="gene ID" value="TraesCAD_scaffold_008975_01G000500"/>
</dbReference>
<reference evidence="2" key="2">
    <citation type="submission" date="2018-10" db="UniProtKB">
        <authorList>
            <consortium name="EnsemblPlants"/>
        </authorList>
    </citation>
    <scope>IDENTIFICATION</scope>
</reference>
<dbReference type="Gramene" id="TraesCS4D03G0594500.1">
    <property type="protein sequence ID" value="TraesCS4D03G0594500.1.CDS1"/>
    <property type="gene ID" value="TraesCS4D03G0594500"/>
</dbReference>
<feature type="compositionally biased region" description="Basic residues" evidence="1">
    <location>
        <begin position="335"/>
        <end position="344"/>
    </location>
</feature>
<evidence type="ECO:0000313" key="3">
    <source>
        <dbReference type="Proteomes" id="UP000019116"/>
    </source>
</evidence>
<feature type="compositionally biased region" description="Polar residues" evidence="1">
    <location>
        <begin position="120"/>
        <end position="133"/>
    </location>
</feature>
<dbReference type="Gramene" id="TraesCS4D02G247800.1">
    <property type="protein sequence ID" value="TraesCS4D02G247800.1.cds1"/>
    <property type="gene ID" value="TraesCS4D02G247800"/>
</dbReference>
<dbReference type="Proteomes" id="UP000019116">
    <property type="component" value="Chromosome 4D"/>
</dbReference>
<feature type="region of interest" description="Disordered" evidence="1">
    <location>
        <begin position="117"/>
        <end position="344"/>
    </location>
</feature>
<evidence type="ECO:0000256" key="1">
    <source>
        <dbReference type="SAM" id="MobiDB-lite"/>
    </source>
</evidence>
<proteinExistence type="predicted"/>
<dbReference type="Gramene" id="TraesRN4D0100614500.1">
    <property type="protein sequence ID" value="TraesRN4D0100614500.1"/>
    <property type="gene ID" value="TraesRN4D0100614500"/>
</dbReference>
<feature type="compositionally biased region" description="Low complexity" evidence="1">
    <location>
        <begin position="270"/>
        <end position="299"/>
    </location>
</feature>
<reference evidence="2" key="1">
    <citation type="submission" date="2018-08" db="EMBL/GenBank/DDBJ databases">
        <authorList>
            <person name="Rossello M."/>
        </authorList>
    </citation>
    <scope>NUCLEOTIDE SEQUENCE [LARGE SCALE GENOMIC DNA]</scope>
    <source>
        <strain evidence="2">cv. Chinese Spring</strain>
    </source>
</reference>
<dbReference type="PRINTS" id="PR01217">
    <property type="entry name" value="PRICHEXTENSN"/>
</dbReference>
<dbReference type="EnsemblPlants" id="TraesCS4D02G247800.1">
    <property type="protein sequence ID" value="TraesCS4D02G247800.1.cds1"/>
    <property type="gene ID" value="TraesCS4D02G247800"/>
</dbReference>
<dbReference type="OMA" id="XAESPRY"/>
<dbReference type="Gramene" id="TraesWEE_scaffold_066151_01G000100.1">
    <property type="protein sequence ID" value="TraesWEE_scaffold_066151_01G000100.1"/>
    <property type="gene ID" value="TraesWEE_scaffold_066151_01G000100"/>
</dbReference>
<accession>A0A3B6JNF9</accession>
<dbReference type="STRING" id="4565.A0A3B6JNF9"/>